<dbReference type="GO" id="GO:0016114">
    <property type="term" value="P:terpenoid biosynthetic process"/>
    <property type="evidence" value="ECO:0007669"/>
    <property type="project" value="InterPro"/>
</dbReference>
<dbReference type="GO" id="GO:0000287">
    <property type="term" value="F:magnesium ion binding"/>
    <property type="evidence" value="ECO:0007669"/>
    <property type="project" value="InterPro"/>
</dbReference>
<dbReference type="PANTHER" id="PTHR31225:SF92">
    <property type="entry name" value="OS04G0345400 PROTEIN"/>
    <property type="match status" value="1"/>
</dbReference>
<dbReference type="Gene3D" id="1.10.600.10">
    <property type="entry name" value="Farnesyl Diphosphate Synthase"/>
    <property type="match status" value="2"/>
</dbReference>
<dbReference type="InterPro" id="IPR005630">
    <property type="entry name" value="Terpene_synthase_metal-bd"/>
</dbReference>
<dbReference type="InterPro" id="IPR008930">
    <property type="entry name" value="Terpenoid_cyclase/PrenylTrfase"/>
</dbReference>
<dbReference type="Pfam" id="PF01397">
    <property type="entry name" value="Terpene_synth"/>
    <property type="match status" value="1"/>
</dbReference>
<proteinExistence type="predicted"/>
<keyword evidence="5" id="KW-1185">Reference proteome</keyword>
<evidence type="ECO:0000259" key="3">
    <source>
        <dbReference type="Pfam" id="PF03936"/>
    </source>
</evidence>
<dbReference type="InterPro" id="IPR050148">
    <property type="entry name" value="Terpene_synthase-like"/>
</dbReference>
<dbReference type="InterPro" id="IPR036965">
    <property type="entry name" value="Terpene_synth_N_sf"/>
</dbReference>
<protein>
    <recommendedName>
        <fullName evidence="6">Terpene synthase N-terminal domain-containing protein</fullName>
    </recommendedName>
</protein>
<sequence>MRRHSVLSPRYGATSLSTTNHNHCRHHHYSFLCRSERWMQERAEKLRGQIRTLFGTCHDMSARMNLVDSVQHLGIDHLFQEEIEDALTSIHGSEFRSSSLYEVALRFRLLREHGFWVSPDAFNKFKGDDGKFRNDIANDPKGLLSLYNAAHLLIHGEPELEEAISFARKHLELMSQDSVLNPPLAEQVKRALSLPLPRTFKRVETICYMSEYEREAGNIPILLELAKLDFNLLQHIHLEELKAISEWWKDLYGYMELRYIRDRTIEAYAWSYMMFYEEDFAFTRMFVAKIIALDTRGKNKGDVASSVECYMNENRVTSEVAFAKIDSLVEDEWRTTNQTRLEHGTLLPMVQRVVNFTVSMVLFYDDRNDAYTFAALLREIIESLFVRPAPI</sequence>
<keyword evidence="1" id="KW-0479">Metal-binding</keyword>
<dbReference type="AlphaFoldDB" id="A0A0D9ZJ60"/>
<dbReference type="InterPro" id="IPR001906">
    <property type="entry name" value="Terpene_synth_N"/>
</dbReference>
<feature type="domain" description="Terpene synthase N-terminal" evidence="2">
    <location>
        <begin position="27"/>
        <end position="192"/>
    </location>
</feature>
<dbReference type="PANTHER" id="PTHR31225">
    <property type="entry name" value="OS04G0344100 PROTEIN-RELATED"/>
    <property type="match status" value="1"/>
</dbReference>
<dbReference type="Gramene" id="OGLUM04G07990.6">
    <property type="protein sequence ID" value="OGLUM04G07990.6"/>
    <property type="gene ID" value="OGLUM04G07990"/>
</dbReference>
<evidence type="ECO:0000256" key="1">
    <source>
        <dbReference type="ARBA" id="ARBA00022723"/>
    </source>
</evidence>
<evidence type="ECO:0000313" key="5">
    <source>
        <dbReference type="Proteomes" id="UP000026961"/>
    </source>
</evidence>
<feature type="domain" description="Terpene synthase metal-binding" evidence="3">
    <location>
        <begin position="298"/>
        <end position="334"/>
    </location>
</feature>
<dbReference type="Proteomes" id="UP000026961">
    <property type="component" value="Chromosome 4"/>
</dbReference>
<dbReference type="InterPro" id="IPR008949">
    <property type="entry name" value="Isoprenoid_synthase_dom_sf"/>
</dbReference>
<organism evidence="4">
    <name type="scientific">Oryza glumipatula</name>
    <dbReference type="NCBI Taxonomy" id="40148"/>
    <lineage>
        <taxon>Eukaryota</taxon>
        <taxon>Viridiplantae</taxon>
        <taxon>Streptophyta</taxon>
        <taxon>Embryophyta</taxon>
        <taxon>Tracheophyta</taxon>
        <taxon>Spermatophyta</taxon>
        <taxon>Magnoliopsida</taxon>
        <taxon>Liliopsida</taxon>
        <taxon>Poales</taxon>
        <taxon>Poaceae</taxon>
        <taxon>BOP clade</taxon>
        <taxon>Oryzoideae</taxon>
        <taxon>Oryzeae</taxon>
        <taxon>Oryzinae</taxon>
        <taxon>Oryza</taxon>
    </lineage>
</organism>
<accession>A0A0D9ZJ60</accession>
<name>A0A0D9ZJ60_9ORYZ</name>
<evidence type="ECO:0000259" key="2">
    <source>
        <dbReference type="Pfam" id="PF01397"/>
    </source>
</evidence>
<dbReference type="Pfam" id="PF03936">
    <property type="entry name" value="Terpene_synth_C"/>
    <property type="match status" value="2"/>
</dbReference>
<dbReference type="Gene3D" id="1.50.10.130">
    <property type="entry name" value="Terpene synthase, N-terminal domain"/>
    <property type="match status" value="1"/>
</dbReference>
<dbReference type="EnsemblPlants" id="OGLUM04G07990.6">
    <property type="protein sequence ID" value="OGLUM04G07990.6"/>
    <property type="gene ID" value="OGLUM04G07990"/>
</dbReference>
<dbReference type="SUPFAM" id="SSF48239">
    <property type="entry name" value="Terpenoid cyclases/Protein prenyltransferases"/>
    <property type="match status" value="1"/>
</dbReference>
<reference evidence="4" key="1">
    <citation type="submission" date="2015-04" db="UniProtKB">
        <authorList>
            <consortium name="EnsemblPlants"/>
        </authorList>
    </citation>
    <scope>IDENTIFICATION</scope>
</reference>
<feature type="domain" description="Terpene synthase metal-binding" evidence="3">
    <location>
        <begin position="249"/>
        <end position="293"/>
    </location>
</feature>
<dbReference type="SUPFAM" id="SSF48576">
    <property type="entry name" value="Terpenoid synthases"/>
    <property type="match status" value="2"/>
</dbReference>
<evidence type="ECO:0008006" key="6">
    <source>
        <dbReference type="Google" id="ProtNLM"/>
    </source>
</evidence>
<evidence type="ECO:0000313" key="4">
    <source>
        <dbReference type="EnsemblPlants" id="OGLUM04G07990.6"/>
    </source>
</evidence>
<reference evidence="4" key="2">
    <citation type="submission" date="2018-05" db="EMBL/GenBank/DDBJ databases">
        <title>OgluRS3 (Oryza glumaepatula Reference Sequence Version 3).</title>
        <authorList>
            <person name="Zhang J."/>
            <person name="Kudrna D."/>
            <person name="Lee S."/>
            <person name="Talag J."/>
            <person name="Welchert J."/>
            <person name="Wing R.A."/>
        </authorList>
    </citation>
    <scope>NUCLEOTIDE SEQUENCE [LARGE SCALE GENOMIC DNA]</scope>
</reference>
<dbReference type="GO" id="GO:0010333">
    <property type="term" value="F:terpene synthase activity"/>
    <property type="evidence" value="ECO:0007669"/>
    <property type="project" value="InterPro"/>
</dbReference>